<dbReference type="Proteomes" id="UP001649230">
    <property type="component" value="Chromosome"/>
</dbReference>
<dbReference type="Gene3D" id="3.30.750.44">
    <property type="match status" value="1"/>
</dbReference>
<dbReference type="Pfam" id="PF03572">
    <property type="entry name" value="Peptidase_S41"/>
    <property type="match status" value="1"/>
</dbReference>
<feature type="domain" description="Tail specific protease" evidence="4">
    <location>
        <begin position="38"/>
        <end position="226"/>
    </location>
</feature>
<dbReference type="CDD" id="cd07560">
    <property type="entry name" value="Peptidase_S41_CPP"/>
    <property type="match status" value="1"/>
</dbReference>
<accession>A0ABY3SLD9</accession>
<evidence type="ECO:0000259" key="4">
    <source>
        <dbReference type="SMART" id="SM00245"/>
    </source>
</evidence>
<gene>
    <name evidence="5" type="ORF">L0M14_03005</name>
</gene>
<keyword evidence="6" id="KW-1185">Reference proteome</keyword>
<name>A0ABY3SLD9_9BACL</name>
<dbReference type="Gene3D" id="3.90.226.10">
    <property type="entry name" value="2-enoyl-CoA Hydratase, Chain A, domain 1"/>
    <property type="match status" value="1"/>
</dbReference>
<dbReference type="RefSeq" id="WP_235120687.1">
    <property type="nucleotide sequence ID" value="NZ_CP090978.1"/>
</dbReference>
<sequence length="353" mass="39464">MDAIDRTPITGESMDAIMELLSNKKAQDQVSFTIRRNEERKEIAVICEEVQFPVISFHMFTDHIGYIHIHSFAGDMDKEFADALHALQDQGMKSLLIDLRNNGGGYVDAALKLAHFFKQEGVFMYAIDREHPQGKPMQFEDGADFKLPTALLINEHTASAAEMFAGFMQDNNLADIIGTRSYGKGVAQQLVPLISGGMLKVTYTEWLTPKQHVVNHAGIQPDTELNGELEPVIHALRTLGAKQTKLELYETGANLNDMPLPVVVPDVVEDGREYLPSRLLSELIGGTVGWDSELSEVRISTDKLSALFAAKQSSQAVLKDGMCLVELHEFQKQFPELNWQRDGHILTLIMRRD</sequence>
<dbReference type="EMBL" id="CP090978">
    <property type="protein sequence ID" value="UJF34215.1"/>
    <property type="molecule type" value="Genomic_DNA"/>
</dbReference>
<dbReference type="Pfam" id="PF07833">
    <property type="entry name" value="Cu_amine_oxidN1"/>
    <property type="match status" value="1"/>
</dbReference>
<dbReference type="PANTHER" id="PTHR32060">
    <property type="entry name" value="TAIL-SPECIFIC PROTEASE"/>
    <property type="match status" value="1"/>
</dbReference>
<keyword evidence="2" id="KW-0378">Hydrolase</keyword>
<evidence type="ECO:0000313" key="5">
    <source>
        <dbReference type="EMBL" id="UJF34215.1"/>
    </source>
</evidence>
<protein>
    <submittedName>
        <fullName evidence="5">S41 family peptidase</fullName>
    </submittedName>
</protein>
<keyword evidence="3" id="KW-0720">Serine protease</keyword>
<reference evidence="5 6" key="1">
    <citation type="journal article" date="2024" name="Int. J. Syst. Evol. Microbiol.">
        <title>Paenibacillus hexagrammi sp. nov., a novel bacterium isolated from the gut content of Hexagrammos agrammus.</title>
        <authorList>
            <person name="Jung H.K."/>
            <person name="Kim D.G."/>
            <person name="Zin H."/>
            <person name="Park J."/>
            <person name="Jung H."/>
            <person name="Kim Y.O."/>
            <person name="Kong H.J."/>
            <person name="Kim J.W."/>
            <person name="Kim Y.S."/>
        </authorList>
    </citation>
    <scope>NUCLEOTIDE SEQUENCE [LARGE SCALE GENOMIC DNA]</scope>
    <source>
        <strain evidence="5 6">YPD9-1</strain>
    </source>
</reference>
<evidence type="ECO:0000313" key="6">
    <source>
        <dbReference type="Proteomes" id="UP001649230"/>
    </source>
</evidence>
<dbReference type="SUPFAM" id="SSF52096">
    <property type="entry name" value="ClpP/crotonase"/>
    <property type="match status" value="1"/>
</dbReference>
<evidence type="ECO:0000256" key="2">
    <source>
        <dbReference type="ARBA" id="ARBA00022801"/>
    </source>
</evidence>
<dbReference type="InterPro" id="IPR005151">
    <property type="entry name" value="Tail-specific_protease"/>
</dbReference>
<dbReference type="SMART" id="SM00245">
    <property type="entry name" value="TSPc"/>
    <property type="match status" value="1"/>
</dbReference>
<keyword evidence="1" id="KW-0645">Protease</keyword>
<dbReference type="Gene3D" id="2.30.42.10">
    <property type="match status" value="1"/>
</dbReference>
<proteinExistence type="predicted"/>
<dbReference type="InterPro" id="IPR012854">
    <property type="entry name" value="Cu_amine_oxidase-like_N"/>
</dbReference>
<dbReference type="InterPro" id="IPR036034">
    <property type="entry name" value="PDZ_sf"/>
</dbReference>
<organism evidence="5 6">
    <name type="scientific">Paenibacillus hexagrammi</name>
    <dbReference type="NCBI Taxonomy" id="2908839"/>
    <lineage>
        <taxon>Bacteria</taxon>
        <taxon>Bacillati</taxon>
        <taxon>Bacillota</taxon>
        <taxon>Bacilli</taxon>
        <taxon>Bacillales</taxon>
        <taxon>Paenibacillaceae</taxon>
        <taxon>Paenibacillus</taxon>
    </lineage>
</organism>
<evidence type="ECO:0000256" key="1">
    <source>
        <dbReference type="ARBA" id="ARBA00022670"/>
    </source>
</evidence>
<dbReference type="InterPro" id="IPR004447">
    <property type="entry name" value="Peptidase_S41A"/>
</dbReference>
<dbReference type="PANTHER" id="PTHR32060:SF30">
    <property type="entry name" value="CARBOXY-TERMINAL PROCESSING PROTEASE CTPA"/>
    <property type="match status" value="1"/>
</dbReference>
<evidence type="ECO:0000256" key="3">
    <source>
        <dbReference type="ARBA" id="ARBA00022825"/>
    </source>
</evidence>
<dbReference type="InterPro" id="IPR029045">
    <property type="entry name" value="ClpP/crotonase-like_dom_sf"/>
</dbReference>